<feature type="transmembrane region" description="Helical" evidence="5">
    <location>
        <begin position="379"/>
        <end position="396"/>
    </location>
</feature>
<keyword evidence="5" id="KW-1133">Transmembrane helix</keyword>
<evidence type="ECO:0000256" key="5">
    <source>
        <dbReference type="SAM" id="Phobius"/>
    </source>
</evidence>
<dbReference type="PANTHER" id="PTHR22550:SF5">
    <property type="entry name" value="LEUCINE ZIPPER PROTEIN 4"/>
    <property type="match status" value="1"/>
</dbReference>
<keyword evidence="5" id="KW-0812">Transmembrane</keyword>
<dbReference type="Proteomes" id="UP000027936">
    <property type="component" value="Unassembled WGS sequence"/>
</dbReference>
<dbReference type="PANTHER" id="PTHR22550">
    <property type="entry name" value="SPORE GERMINATION PROTEIN"/>
    <property type="match status" value="1"/>
</dbReference>
<protein>
    <submittedName>
        <fullName evidence="6">Spore germination protein, GerA family</fullName>
    </submittedName>
</protein>
<keyword evidence="3 4" id="KW-0472">Membrane</keyword>
<organism evidence="6 7">
    <name type="scientific">Schinkia azotoformans MEV2011</name>
    <dbReference type="NCBI Taxonomy" id="1348973"/>
    <lineage>
        <taxon>Bacteria</taxon>
        <taxon>Bacillati</taxon>
        <taxon>Bacillota</taxon>
        <taxon>Bacilli</taxon>
        <taxon>Bacillales</taxon>
        <taxon>Bacillaceae</taxon>
        <taxon>Calidifontibacillus/Schinkia group</taxon>
        <taxon>Schinkia</taxon>
    </lineage>
</organism>
<feature type="transmembrane region" description="Helical" evidence="5">
    <location>
        <begin position="408"/>
        <end position="430"/>
    </location>
</feature>
<evidence type="ECO:0000313" key="7">
    <source>
        <dbReference type="Proteomes" id="UP000027936"/>
    </source>
</evidence>
<dbReference type="PIRSF" id="PIRSF005690">
    <property type="entry name" value="GerBA"/>
    <property type="match status" value="1"/>
</dbReference>
<name>A0A072NFZ3_SCHAZ</name>
<gene>
    <name evidence="6" type="ORF">M670_04719</name>
</gene>
<dbReference type="Pfam" id="PF03323">
    <property type="entry name" value="GerA"/>
    <property type="match status" value="1"/>
</dbReference>
<evidence type="ECO:0000256" key="1">
    <source>
        <dbReference type="ARBA" id="ARBA00004141"/>
    </source>
</evidence>
<dbReference type="AlphaFoldDB" id="A0A072NFZ3"/>
<proteinExistence type="inferred from homology"/>
<dbReference type="GO" id="GO:0009847">
    <property type="term" value="P:spore germination"/>
    <property type="evidence" value="ECO:0007669"/>
    <property type="project" value="UniProtKB-UniRule"/>
</dbReference>
<feature type="transmembrane region" description="Helical" evidence="5">
    <location>
        <begin position="354"/>
        <end position="372"/>
    </location>
</feature>
<dbReference type="EMBL" id="JJRY01000035">
    <property type="protein sequence ID" value="KEF36122.1"/>
    <property type="molecule type" value="Genomic_DNA"/>
</dbReference>
<evidence type="ECO:0000256" key="4">
    <source>
        <dbReference type="PIRNR" id="PIRNR005690"/>
    </source>
</evidence>
<accession>A0A072NFZ3</accession>
<reference evidence="6 7" key="1">
    <citation type="submission" date="2014-04" db="EMBL/GenBank/DDBJ databases">
        <title>Draft genome sequence of Bacillus azotoformans MEV2011, a (co-) denitrifying strain unable to grow in the presence of oxygen.</title>
        <authorList>
            <person name="Nielsen M."/>
            <person name="Schreiber L."/>
            <person name="Finster K."/>
            <person name="Schramm A."/>
        </authorList>
    </citation>
    <scope>NUCLEOTIDE SEQUENCE [LARGE SCALE GENOMIC DNA]</scope>
    <source>
        <strain evidence="6 7">MEV2011</strain>
    </source>
</reference>
<feature type="transmembrane region" description="Helical" evidence="5">
    <location>
        <begin position="315"/>
        <end position="334"/>
    </location>
</feature>
<comment type="similarity">
    <text evidence="2 4">Belongs to the GerABKA family.</text>
</comment>
<sequence length="515" mass="57831">MNKLFRRMIRLFGNQGAESKRPSPNTEVTVLQPLNEQSLIQHFKMCQDVKHHVYKLNPNDEQSRILLIYCEGLSDNQTFIHETVLPHLTRFYENNGFHLHEEIAESSQLQLEFVTLEEWEQTAETDIFEGKLLLFIPTLRSLFSLDISKKPARNPEESSIEVSVRGPKDGFVEELGVNVALIRKRIKSTSMVYETKKVGVRTKTTVAILYMRDIVDPKIVQDVKNKLDDLHIDGAFSATQLEELMEPTKALFPLMGYTGRPDFTVSCMLNGRVALIVDGTPAALIAPANLFLLLKTPEDIHFTALSSTFGQTLRLLGIFFSLLLPAFWVAILSYHQDQLPYYLLATLGINRLGIPFDVTVEMLIVLIFLEILREAGVRLPSAVGSTVTVVGGLILGDAAIRAGFLSPGIVVIGAITQIFGSTLSSLSLAGTISILRFFLFILSAMLGIYGFFLGLFIVLSHLASLRSCGLPYLAPISPPFKDFANALFRLPWQWRNTRPDMLKTRDSTRQWDRQK</sequence>
<dbReference type="InterPro" id="IPR004995">
    <property type="entry name" value="Spore_Ger"/>
</dbReference>
<dbReference type="GO" id="GO:0005886">
    <property type="term" value="C:plasma membrane"/>
    <property type="evidence" value="ECO:0007669"/>
    <property type="project" value="UniProtKB-SubCell"/>
</dbReference>
<dbReference type="InterPro" id="IPR050768">
    <property type="entry name" value="UPF0353/GerABKA_families"/>
</dbReference>
<dbReference type="RefSeq" id="WP_233276229.1">
    <property type="nucleotide sequence ID" value="NZ_JJRY01000035.1"/>
</dbReference>
<dbReference type="PATRIC" id="fig|1348973.3.peg.4591"/>
<comment type="subcellular location">
    <subcellularLocation>
        <location evidence="4">Cell membrane</location>
    </subcellularLocation>
    <subcellularLocation>
        <location evidence="1">Membrane</location>
        <topology evidence="1">Multi-pass membrane protein</topology>
    </subcellularLocation>
</comment>
<feature type="transmembrane region" description="Helical" evidence="5">
    <location>
        <begin position="437"/>
        <end position="459"/>
    </location>
</feature>
<evidence type="ECO:0000313" key="6">
    <source>
        <dbReference type="EMBL" id="KEF36122.1"/>
    </source>
</evidence>
<evidence type="ECO:0000256" key="3">
    <source>
        <dbReference type="ARBA" id="ARBA00023136"/>
    </source>
</evidence>
<comment type="caution">
    <text evidence="6">The sequence shown here is derived from an EMBL/GenBank/DDBJ whole genome shotgun (WGS) entry which is preliminary data.</text>
</comment>
<evidence type="ECO:0000256" key="2">
    <source>
        <dbReference type="ARBA" id="ARBA00005278"/>
    </source>
</evidence>